<evidence type="ECO:0000259" key="2">
    <source>
        <dbReference type="PROSITE" id="PS50144"/>
    </source>
</evidence>
<dbReference type="InterPro" id="IPR049342">
    <property type="entry name" value="TRAF1-6_MATH_dom"/>
</dbReference>
<feature type="domain" description="MATH" evidence="2">
    <location>
        <begin position="8"/>
        <end position="158"/>
    </location>
</feature>
<dbReference type="InterPro" id="IPR002083">
    <property type="entry name" value="MATH/TRAF_dom"/>
</dbReference>
<proteinExistence type="predicted"/>
<feature type="region of interest" description="Disordered" evidence="1">
    <location>
        <begin position="101"/>
        <end position="125"/>
    </location>
</feature>
<dbReference type="InterPro" id="IPR008974">
    <property type="entry name" value="TRAF-like"/>
</dbReference>
<dbReference type="GO" id="GO:0043122">
    <property type="term" value="P:regulation of canonical NF-kappaB signal transduction"/>
    <property type="evidence" value="ECO:0007669"/>
    <property type="project" value="TreeGrafter"/>
</dbReference>
<dbReference type="RefSeq" id="XP_028512613.1">
    <property type="nucleotide sequence ID" value="XM_028656812.1"/>
</dbReference>
<accession>A0A913YCB2</accession>
<evidence type="ECO:0000313" key="3">
    <source>
        <dbReference type="EnsemblMetazoa" id="XP_028512613.1"/>
    </source>
</evidence>
<protein>
    <recommendedName>
        <fullName evidence="2">MATH domain-containing protein</fullName>
    </recommendedName>
</protein>
<dbReference type="Gene3D" id="2.60.210.10">
    <property type="entry name" value="Apoptosis, Tumor Necrosis Factor Receptor Associated Protein 2, Chain A"/>
    <property type="match status" value="2"/>
</dbReference>
<dbReference type="OrthoDB" id="5574452at2759"/>
<sequence length="288" mass="34292">MTKDDQSHYSYRWKINNFSKQLKLAKQEDRDIKLYSESFYTHKYGYKLKLRLYPNGVGVGKGTHASVFMVIMRGEYDAILTWPFDWKYNFTLLDQKPEHSTRENFDGGYSSPDTSNHCYQRPKTNENVGIGRPKFVSHETLKTENYVVDGEVFIKFELEDPSLTPSLCDVMMSKDDQSHYSYTWKINDFSKQLQLAKQEGRNIRLYSELFYTHKYGYKLKLSLDANGECHVKGTHVSVFMIIMRGEYDTILTWPFNWKYKFTLLDQKPEHSMRKKHRRRLQYSRYNSS</sequence>
<evidence type="ECO:0000313" key="4">
    <source>
        <dbReference type="Proteomes" id="UP000887567"/>
    </source>
</evidence>
<dbReference type="Proteomes" id="UP000887567">
    <property type="component" value="Unplaced"/>
</dbReference>
<dbReference type="PANTHER" id="PTHR10131">
    <property type="entry name" value="TNF RECEPTOR ASSOCIATED FACTOR"/>
    <property type="match status" value="1"/>
</dbReference>
<dbReference type="AlphaFoldDB" id="A0A913YCB2"/>
<dbReference type="SUPFAM" id="SSF49599">
    <property type="entry name" value="TRAF domain-like"/>
    <property type="match status" value="2"/>
</dbReference>
<dbReference type="PANTHER" id="PTHR10131:SF94">
    <property type="entry name" value="TNF RECEPTOR-ASSOCIATED FACTOR 4"/>
    <property type="match status" value="1"/>
</dbReference>
<evidence type="ECO:0000256" key="1">
    <source>
        <dbReference type="SAM" id="MobiDB-lite"/>
    </source>
</evidence>
<keyword evidence="4" id="KW-1185">Reference proteome</keyword>
<dbReference type="EnsemblMetazoa" id="XM_028656812.1">
    <property type="protein sequence ID" value="XP_028512613.1"/>
    <property type="gene ID" value="LOC114574271"/>
</dbReference>
<dbReference type="GeneID" id="114574271"/>
<dbReference type="GO" id="GO:0005164">
    <property type="term" value="F:tumor necrosis factor receptor binding"/>
    <property type="evidence" value="ECO:0007669"/>
    <property type="project" value="TreeGrafter"/>
</dbReference>
<dbReference type="GO" id="GO:0031625">
    <property type="term" value="F:ubiquitin protein ligase binding"/>
    <property type="evidence" value="ECO:0007669"/>
    <property type="project" value="TreeGrafter"/>
</dbReference>
<dbReference type="KEGG" id="epa:114574271"/>
<name>A0A913YCB2_EXADI</name>
<reference evidence="3" key="1">
    <citation type="submission" date="2022-11" db="UniProtKB">
        <authorList>
            <consortium name="EnsemblMetazoa"/>
        </authorList>
    </citation>
    <scope>IDENTIFICATION</scope>
</reference>
<feature type="domain" description="MATH" evidence="2">
    <location>
        <begin position="179"/>
        <end position="288"/>
    </location>
</feature>
<organism evidence="3 4">
    <name type="scientific">Exaiptasia diaphana</name>
    <name type="common">Tropical sea anemone</name>
    <name type="synonym">Aiptasia pulchella</name>
    <dbReference type="NCBI Taxonomy" id="2652724"/>
    <lineage>
        <taxon>Eukaryota</taxon>
        <taxon>Metazoa</taxon>
        <taxon>Cnidaria</taxon>
        <taxon>Anthozoa</taxon>
        <taxon>Hexacorallia</taxon>
        <taxon>Actiniaria</taxon>
        <taxon>Aiptasiidae</taxon>
        <taxon>Exaiptasia</taxon>
    </lineage>
</organism>
<dbReference type="OMA" id="RINNYEG"/>
<dbReference type="Pfam" id="PF21355">
    <property type="entry name" value="TRAF-mep_MATH"/>
    <property type="match status" value="2"/>
</dbReference>
<dbReference type="SMART" id="SM00061">
    <property type="entry name" value="MATH"/>
    <property type="match status" value="2"/>
</dbReference>
<dbReference type="PROSITE" id="PS50144">
    <property type="entry name" value="MATH"/>
    <property type="match status" value="2"/>
</dbReference>